<gene>
    <name evidence="6" type="ORF">MCOO_25010</name>
</gene>
<dbReference type="Pfam" id="PF13399">
    <property type="entry name" value="LytR_C"/>
    <property type="match status" value="1"/>
</dbReference>
<dbReference type="Gene3D" id="3.40.630.190">
    <property type="entry name" value="LCP protein"/>
    <property type="match status" value="1"/>
</dbReference>
<evidence type="ECO:0000256" key="2">
    <source>
        <dbReference type="SAM" id="MobiDB-lite"/>
    </source>
</evidence>
<feature type="domain" description="Cell envelope-related transcriptional attenuator" evidence="4">
    <location>
        <begin position="257"/>
        <end position="430"/>
    </location>
</feature>
<dbReference type="KEGG" id="mcoo:MCOO_25010"/>
<keyword evidence="3" id="KW-0472">Membrane</keyword>
<feature type="domain" description="LytR/CpsA/Psr regulator C-terminal" evidence="5">
    <location>
        <begin position="560"/>
        <end position="644"/>
    </location>
</feature>
<organism evidence="6 7">
    <name type="scientific">Mycobacterium cookii</name>
    <dbReference type="NCBI Taxonomy" id="1775"/>
    <lineage>
        <taxon>Bacteria</taxon>
        <taxon>Bacillati</taxon>
        <taxon>Actinomycetota</taxon>
        <taxon>Actinomycetes</taxon>
        <taxon>Mycobacteriales</taxon>
        <taxon>Mycobacteriaceae</taxon>
        <taxon>Mycobacterium</taxon>
    </lineage>
</organism>
<keyword evidence="3" id="KW-1133">Transmembrane helix</keyword>
<dbReference type="NCBIfam" id="TIGR00350">
    <property type="entry name" value="lytR_cpsA_psr"/>
    <property type="match status" value="1"/>
</dbReference>
<dbReference type="AlphaFoldDB" id="A0A7I7KXJ3"/>
<dbReference type="Proteomes" id="UP000465866">
    <property type="component" value="Chromosome"/>
</dbReference>
<evidence type="ECO:0008006" key="8">
    <source>
        <dbReference type="Google" id="ProtNLM"/>
    </source>
</evidence>
<keyword evidence="7" id="KW-1185">Reference proteome</keyword>
<dbReference type="PANTHER" id="PTHR33392">
    <property type="entry name" value="POLYISOPRENYL-TEICHOIC ACID--PEPTIDOGLYCAN TEICHOIC ACID TRANSFERASE TAGU"/>
    <property type="match status" value="1"/>
</dbReference>
<protein>
    <recommendedName>
        <fullName evidence="8">LytR family transcriptional regulator</fullName>
    </recommendedName>
</protein>
<evidence type="ECO:0000313" key="7">
    <source>
        <dbReference type="Proteomes" id="UP000465866"/>
    </source>
</evidence>
<dbReference type="PANTHER" id="PTHR33392:SF6">
    <property type="entry name" value="POLYISOPRENYL-TEICHOIC ACID--PEPTIDOGLYCAN TEICHOIC ACID TRANSFERASE TAGU"/>
    <property type="match status" value="1"/>
</dbReference>
<feature type="compositionally biased region" description="Polar residues" evidence="2">
    <location>
        <begin position="679"/>
        <end position="689"/>
    </location>
</feature>
<feature type="region of interest" description="Disordered" evidence="2">
    <location>
        <begin position="665"/>
        <end position="689"/>
    </location>
</feature>
<evidence type="ECO:0000259" key="4">
    <source>
        <dbReference type="Pfam" id="PF03816"/>
    </source>
</evidence>
<dbReference type="InterPro" id="IPR004474">
    <property type="entry name" value="LytR_CpsA_psr"/>
</dbReference>
<keyword evidence="3" id="KW-0812">Transmembrane</keyword>
<feature type="compositionally biased region" description="Acidic residues" evidence="2">
    <location>
        <begin position="148"/>
        <end position="159"/>
    </location>
</feature>
<name>A0A7I7KXJ3_9MYCO</name>
<feature type="region of interest" description="Disordered" evidence="2">
    <location>
        <begin position="510"/>
        <end position="550"/>
    </location>
</feature>
<evidence type="ECO:0000259" key="5">
    <source>
        <dbReference type="Pfam" id="PF13399"/>
    </source>
</evidence>
<evidence type="ECO:0000256" key="1">
    <source>
        <dbReference type="ARBA" id="ARBA00006068"/>
    </source>
</evidence>
<dbReference type="InterPro" id="IPR027381">
    <property type="entry name" value="LytR/CpsA/Psr_C"/>
</dbReference>
<feature type="transmembrane region" description="Helical" evidence="3">
    <location>
        <begin position="174"/>
        <end position="197"/>
    </location>
</feature>
<feature type="region of interest" description="Disordered" evidence="2">
    <location>
        <begin position="126"/>
        <end position="167"/>
    </location>
</feature>
<feature type="compositionally biased region" description="Low complexity" evidence="2">
    <location>
        <begin position="522"/>
        <end position="535"/>
    </location>
</feature>
<dbReference type="Pfam" id="PF03816">
    <property type="entry name" value="LytR_cpsA_psr"/>
    <property type="match status" value="1"/>
</dbReference>
<dbReference type="RefSeq" id="WP_163776627.1">
    <property type="nucleotide sequence ID" value="NZ_AP022569.1"/>
</dbReference>
<proteinExistence type="inferred from homology"/>
<comment type="similarity">
    <text evidence="1">Belongs to the LytR/CpsA/Psr (LCP) family.</text>
</comment>
<dbReference type="Gene3D" id="3.30.70.2390">
    <property type="match status" value="1"/>
</dbReference>
<sequence length="689" mass="72908">MSDGDQGAGRPTRDHDGNELGITGTPQGSRGAAPWERFGSAPRSVAVAHRRPSPAAASRPPVEHATEDEDGNDAGGSHAEGGLTVADLIAKMGVPVADRPRHHHAAPEPDHLLAAAAVERTAVLPTTPAPLRPARLVDPPPPAATEPADLDELDEDDDEHPAPKRKRHRGALMIAGRLAAATIAAAALAMTGGAWQWSTSKNHRLNNISALDPQSRDIVDPNAQFGDEDFLIVGMDSRAGANASMGAGDTADAGGARSDTIMLVNVPANRKRVVTVSFPRDLAITPIQCEAWNPDTGEYGPLYDADTKKWGSRYVYTETKLNSTFSFGGPKCLVKEIQKLSGLSINRFIAVDFAGFAKMVDALGGVEVCSSTPLKDYELGTVLAHSGRQLIDSKTALNYVRARNVTTENNGDYGRIKRQQLFLSSLLRSLISKDTFFSVNKLNNVVNLFISDSYVDNVKTRDLVQLGQSVQGMTAGHVSFVTVPTGVTDENGDEPPRTADMRALFNAIINDEPLPGENDLNATTSPPTKTMTSKANQSQTSKAPDPHPERLEALTASPRDVTVQVSNSTAKSGLAGTASSQLKRQGFKVKAPDDYPTALKTTTVLFSPGNEQAAATVAAEFANAKVEQITGTGHVVQVVLGSDFSSVGATPPVGSSVSVQIDRNANSSTQPTRLPDDLTVTNAADTTCE</sequence>
<feature type="region of interest" description="Disordered" evidence="2">
    <location>
        <begin position="1"/>
        <end position="84"/>
    </location>
</feature>
<dbReference type="EMBL" id="AP022569">
    <property type="protein sequence ID" value="BBX46486.1"/>
    <property type="molecule type" value="Genomic_DNA"/>
</dbReference>
<accession>A0A7I7KXJ3</accession>
<evidence type="ECO:0000256" key="3">
    <source>
        <dbReference type="SAM" id="Phobius"/>
    </source>
</evidence>
<dbReference type="InterPro" id="IPR050922">
    <property type="entry name" value="LytR/CpsA/Psr_CW_biosynth"/>
</dbReference>
<reference evidence="6 7" key="1">
    <citation type="journal article" date="2019" name="Emerg. Microbes Infect.">
        <title>Comprehensive subspecies identification of 175 nontuberculous mycobacteria species based on 7547 genomic profiles.</title>
        <authorList>
            <person name="Matsumoto Y."/>
            <person name="Kinjo T."/>
            <person name="Motooka D."/>
            <person name="Nabeya D."/>
            <person name="Jung N."/>
            <person name="Uechi K."/>
            <person name="Horii T."/>
            <person name="Iida T."/>
            <person name="Fujita J."/>
            <person name="Nakamura S."/>
        </authorList>
    </citation>
    <scope>NUCLEOTIDE SEQUENCE [LARGE SCALE GENOMIC DNA]</scope>
    <source>
        <strain evidence="6 7">JCM 12404</strain>
    </source>
</reference>
<evidence type="ECO:0000313" key="6">
    <source>
        <dbReference type="EMBL" id="BBX46486.1"/>
    </source>
</evidence>